<keyword evidence="3" id="KW-1185">Reference proteome</keyword>
<reference evidence="2" key="1">
    <citation type="submission" date="2022-12" db="EMBL/GenBank/DDBJ databases">
        <authorList>
            <person name="Petersen C."/>
        </authorList>
    </citation>
    <scope>NUCLEOTIDE SEQUENCE</scope>
    <source>
        <strain evidence="2">IBT 29495</strain>
    </source>
</reference>
<evidence type="ECO:0000313" key="3">
    <source>
        <dbReference type="Proteomes" id="UP001149954"/>
    </source>
</evidence>
<name>A0A9W9XQ68_9EURO</name>
<reference evidence="2" key="2">
    <citation type="journal article" date="2023" name="IMA Fungus">
        <title>Comparative genomic study of the Penicillium genus elucidates a diverse pangenome and 15 lateral gene transfer events.</title>
        <authorList>
            <person name="Petersen C."/>
            <person name="Sorensen T."/>
            <person name="Nielsen M.R."/>
            <person name="Sondergaard T.E."/>
            <person name="Sorensen J.L."/>
            <person name="Fitzpatrick D.A."/>
            <person name="Frisvad J.C."/>
            <person name="Nielsen K.L."/>
        </authorList>
    </citation>
    <scope>NUCLEOTIDE SEQUENCE</scope>
    <source>
        <strain evidence="2">IBT 29495</strain>
    </source>
</reference>
<dbReference type="OrthoDB" id="4243861at2759"/>
<proteinExistence type="predicted"/>
<dbReference type="Proteomes" id="UP001149954">
    <property type="component" value="Unassembled WGS sequence"/>
</dbReference>
<protein>
    <submittedName>
        <fullName evidence="2">Uncharacterized protein</fullName>
    </submittedName>
</protein>
<comment type="caution">
    <text evidence="2">The sequence shown here is derived from an EMBL/GenBank/DDBJ whole genome shotgun (WGS) entry which is preliminary data.</text>
</comment>
<gene>
    <name evidence="2" type="ORF">N7463_008567</name>
</gene>
<feature type="region of interest" description="Disordered" evidence="1">
    <location>
        <begin position="38"/>
        <end position="59"/>
    </location>
</feature>
<organism evidence="2 3">
    <name type="scientific">Penicillium fimorum</name>
    <dbReference type="NCBI Taxonomy" id="1882269"/>
    <lineage>
        <taxon>Eukaryota</taxon>
        <taxon>Fungi</taxon>
        <taxon>Dikarya</taxon>
        <taxon>Ascomycota</taxon>
        <taxon>Pezizomycotina</taxon>
        <taxon>Eurotiomycetes</taxon>
        <taxon>Eurotiomycetidae</taxon>
        <taxon>Eurotiales</taxon>
        <taxon>Aspergillaceae</taxon>
        <taxon>Penicillium</taxon>
    </lineage>
</organism>
<evidence type="ECO:0000256" key="1">
    <source>
        <dbReference type="SAM" id="MobiDB-lite"/>
    </source>
</evidence>
<dbReference type="EMBL" id="JAPWDS010000005">
    <property type="protein sequence ID" value="KAJ5496580.1"/>
    <property type="molecule type" value="Genomic_DNA"/>
</dbReference>
<sequence>MLMRLLIKTRFLFLPPSSGYHRKTYDFRKPTTIHDREHLPFSEDHDQLVQYPNPGSLQR</sequence>
<dbReference type="AlphaFoldDB" id="A0A9W9XQ68"/>
<evidence type="ECO:0000313" key="2">
    <source>
        <dbReference type="EMBL" id="KAJ5496580.1"/>
    </source>
</evidence>
<feature type="compositionally biased region" description="Basic and acidic residues" evidence="1">
    <location>
        <begin position="38"/>
        <end position="47"/>
    </location>
</feature>
<accession>A0A9W9XQ68</accession>